<sequence length="52" mass="5279">MRFAAILIVLGVGACDPGGGGPAYTSDKQQPSKYEPGVTVSGHATVGVKRSF</sequence>
<evidence type="ECO:0000256" key="1">
    <source>
        <dbReference type="SAM" id="MobiDB-lite"/>
    </source>
</evidence>
<reference evidence="2 3" key="1">
    <citation type="submission" date="2018-03" db="EMBL/GenBank/DDBJ databases">
        <authorList>
            <person name="Keele B.F."/>
        </authorList>
    </citation>
    <scope>NUCLEOTIDE SEQUENCE [LARGE SCALE GENOMIC DNA]</scope>
    <source>
        <strain evidence="2 3">CECT 8599</strain>
    </source>
</reference>
<keyword evidence="3" id="KW-1185">Reference proteome</keyword>
<evidence type="ECO:0000313" key="2">
    <source>
        <dbReference type="EMBL" id="SPH20208.1"/>
    </source>
</evidence>
<feature type="region of interest" description="Disordered" evidence="1">
    <location>
        <begin position="18"/>
        <end position="39"/>
    </location>
</feature>
<proteinExistence type="predicted"/>
<accession>A0A2R8BAV7</accession>
<dbReference type="Proteomes" id="UP000244880">
    <property type="component" value="Unassembled WGS sequence"/>
</dbReference>
<dbReference type="PROSITE" id="PS51257">
    <property type="entry name" value="PROKAR_LIPOPROTEIN"/>
    <property type="match status" value="1"/>
</dbReference>
<gene>
    <name evidence="2" type="ORF">ASD8599_00947</name>
</gene>
<evidence type="ECO:0000313" key="3">
    <source>
        <dbReference type="Proteomes" id="UP000244880"/>
    </source>
</evidence>
<organism evidence="2 3">
    <name type="scientific">Ascidiaceihabitans donghaensis</name>
    <dbReference type="NCBI Taxonomy" id="1510460"/>
    <lineage>
        <taxon>Bacteria</taxon>
        <taxon>Pseudomonadati</taxon>
        <taxon>Pseudomonadota</taxon>
        <taxon>Alphaproteobacteria</taxon>
        <taxon>Rhodobacterales</taxon>
        <taxon>Paracoccaceae</taxon>
        <taxon>Ascidiaceihabitans</taxon>
    </lineage>
</organism>
<dbReference type="EMBL" id="OMOR01000001">
    <property type="protein sequence ID" value="SPH20208.1"/>
    <property type="molecule type" value="Genomic_DNA"/>
</dbReference>
<name>A0A2R8BAV7_9RHOB</name>
<dbReference type="AlphaFoldDB" id="A0A2R8BAV7"/>
<protein>
    <submittedName>
        <fullName evidence="2">Uncharacterized protein</fullName>
    </submittedName>
</protein>